<organism evidence="2 3">
    <name type="scientific">Candidatus Gottesmanbacteria bacterium GW2011_GWC2_39_8</name>
    <dbReference type="NCBI Taxonomy" id="1618450"/>
    <lineage>
        <taxon>Bacteria</taxon>
        <taxon>Candidatus Gottesmaniibacteriota</taxon>
    </lineage>
</organism>
<keyword evidence="1" id="KW-1133">Transmembrane helix</keyword>
<reference evidence="2 3" key="1">
    <citation type="journal article" date="2015" name="Nature">
        <title>rRNA introns, odd ribosomes, and small enigmatic genomes across a large radiation of phyla.</title>
        <authorList>
            <person name="Brown C.T."/>
            <person name="Hug L.A."/>
            <person name="Thomas B.C."/>
            <person name="Sharon I."/>
            <person name="Castelle C.J."/>
            <person name="Singh A."/>
            <person name="Wilkins M.J."/>
            <person name="Williams K.H."/>
            <person name="Banfield J.F."/>
        </authorList>
    </citation>
    <scope>NUCLEOTIDE SEQUENCE [LARGE SCALE GENOMIC DNA]</scope>
</reference>
<name>A0A0G0PZC1_9BACT</name>
<keyword evidence="1" id="KW-0472">Membrane</keyword>
<protein>
    <submittedName>
        <fullName evidence="2">Uncharacterized protein</fullName>
    </submittedName>
</protein>
<proteinExistence type="predicted"/>
<keyword evidence="1" id="KW-0812">Transmembrane</keyword>
<accession>A0A0G0PZC1</accession>
<sequence length="148" mass="16867">MYQKIREWTARYLPAEMSGIATAIIIGTVGFKLTGNHAISAFSGTWGDNLGYYGYTIIRDVTKSRNKHKATGKKYDLSSFLKNIRDIILEFGPGETFDSFITRPFLIYFFQRMVGQLQIGIFIGEIAANILFYIPTIISYEIRKKLDS</sequence>
<dbReference type="AlphaFoldDB" id="A0A0G0PZC1"/>
<dbReference type="Proteomes" id="UP000034539">
    <property type="component" value="Unassembled WGS sequence"/>
</dbReference>
<evidence type="ECO:0000313" key="2">
    <source>
        <dbReference type="EMBL" id="KKR33464.1"/>
    </source>
</evidence>
<evidence type="ECO:0000256" key="1">
    <source>
        <dbReference type="SAM" id="Phobius"/>
    </source>
</evidence>
<evidence type="ECO:0000313" key="3">
    <source>
        <dbReference type="Proteomes" id="UP000034539"/>
    </source>
</evidence>
<comment type="caution">
    <text evidence="2">The sequence shown here is derived from an EMBL/GenBank/DDBJ whole genome shotgun (WGS) entry which is preliminary data.</text>
</comment>
<gene>
    <name evidence="2" type="ORF">UT63_C0016G0003</name>
</gene>
<feature type="transmembrane region" description="Helical" evidence="1">
    <location>
        <begin position="119"/>
        <end position="140"/>
    </location>
</feature>
<dbReference type="EMBL" id="LBXN01000016">
    <property type="protein sequence ID" value="KKR33464.1"/>
    <property type="molecule type" value="Genomic_DNA"/>
</dbReference>
<feature type="transmembrane region" description="Helical" evidence="1">
    <location>
        <begin position="12"/>
        <end position="31"/>
    </location>
</feature>